<reference evidence="2" key="1">
    <citation type="submission" date="2023-07" db="EMBL/GenBank/DDBJ databases">
        <title>Genome mining of underrepresented organisms for secondary metabolites.</title>
        <authorList>
            <person name="D'Agostino P.M."/>
        </authorList>
    </citation>
    <scope>NUCLEOTIDE SEQUENCE [LARGE SCALE GENOMIC DNA]</scope>
    <source>
        <strain evidence="2">WS4403</strain>
    </source>
</reference>
<comment type="caution">
    <text evidence="1">The sequence shown here is derived from an EMBL/GenBank/DDBJ whole genome shotgun (WGS) entry which is preliminary data.</text>
</comment>
<name>A0ABS4P540_9GAMM</name>
<evidence type="ECO:0000313" key="2">
    <source>
        <dbReference type="Proteomes" id="UP001195624"/>
    </source>
</evidence>
<proteinExistence type="predicted"/>
<dbReference type="RefSeq" id="WP_017803347.1">
    <property type="nucleotide sequence ID" value="NZ_JAGGMQ010000001.1"/>
</dbReference>
<dbReference type="Proteomes" id="UP001195624">
    <property type="component" value="Unassembled WGS sequence"/>
</dbReference>
<keyword evidence="2" id="KW-1185">Reference proteome</keyword>
<gene>
    <name evidence="1" type="ORF">J2125_000916</name>
</gene>
<sequence length="534" mass="56919">MSAETLKEFFVSLGFQVDEASFRKFESVVAGATASVVKMGGNVVAAAQTVVGFTTRIADGLDQLYWSSQRSGAAAKGVQAVSYAASQAGSTADAARSSLENLSGFLRTSPGAEGFLNRLGVQTRDASGSISDMADIFTRVGQTLSGMPSADASQYATMFGIDSSTLMAMRGGMAPFQAEYSQMAQAMGFNADSAAVSSNKFMTSLRSFNLMTGMAQDKIGSGLAEGLSAPLDNLRQQILDNFPKIEQTITRVVEGLIWFAEVIGVVVYRVIQAASDIQQWWSSLDEGSQQLITTFGALVAGWLVLNSAFLASPIGIISALALAIIALYDDYKKWQEGGDSLIDWGAWEPGIKSALAGIGGIIDCIKSLGREMATLLGIDPEKWSLKWEFNNLTQHLGGLVKMLNLIGDLLNALNEGRWSDVLSVGKQLLSQGRDNPDALPGVTSSALNARDWLSQNKWVPASIDNIQNYGMDQMLPTSPVYITSASPGGDATINQQTHINIYDASGGHQIGQEIADLQLGVNSQMIQSLNTRIS</sequence>
<dbReference type="EMBL" id="JAGGMQ010000001">
    <property type="protein sequence ID" value="MBP2167724.1"/>
    <property type="molecule type" value="Genomic_DNA"/>
</dbReference>
<organism evidence="1 2">
    <name type="scientific">Winslowiella toletana</name>
    <dbReference type="NCBI Taxonomy" id="92490"/>
    <lineage>
        <taxon>Bacteria</taxon>
        <taxon>Pseudomonadati</taxon>
        <taxon>Pseudomonadota</taxon>
        <taxon>Gammaproteobacteria</taxon>
        <taxon>Enterobacterales</taxon>
        <taxon>Erwiniaceae</taxon>
        <taxon>Winslowiella</taxon>
    </lineage>
</organism>
<protein>
    <submittedName>
        <fullName evidence="1">Uncharacterized protein</fullName>
    </submittedName>
</protein>
<evidence type="ECO:0000313" key="1">
    <source>
        <dbReference type="EMBL" id="MBP2167724.1"/>
    </source>
</evidence>
<accession>A0ABS4P540</accession>